<sequence>MTIKLKKKPLSTGKLSLYLDSWDGEQRQYEFLKLYLYPRPKDPLEKEHNSSRSRPQRTFGLSVSYWPPPMTTALPPLLKIRVTSMSILKLTSKDT</sequence>
<name>A0ABS3JDY8_9BACT</name>
<gene>
    <name evidence="2" type="ORF">J2I46_06365</name>
</gene>
<dbReference type="RefSeq" id="WP_207328163.1">
    <property type="nucleotide sequence ID" value="NZ_JAFMYW010000002.1"/>
</dbReference>
<comment type="caution">
    <text evidence="2">The sequence shown here is derived from an EMBL/GenBank/DDBJ whole genome shotgun (WGS) entry which is preliminary data.</text>
</comment>
<dbReference type="InterPro" id="IPR035386">
    <property type="entry name" value="Arm-DNA-bind_5"/>
</dbReference>
<dbReference type="Pfam" id="PF17293">
    <property type="entry name" value="Arm-DNA-bind_5"/>
    <property type="match status" value="1"/>
</dbReference>
<accession>A0ABS3JDY8</accession>
<dbReference type="Proteomes" id="UP000664628">
    <property type="component" value="Unassembled WGS sequence"/>
</dbReference>
<evidence type="ECO:0000313" key="2">
    <source>
        <dbReference type="EMBL" id="MBO0948198.1"/>
    </source>
</evidence>
<protein>
    <recommendedName>
        <fullName evidence="1">Arm DNA-binding domain-containing protein</fullName>
    </recommendedName>
</protein>
<reference evidence="2 3" key="1">
    <citation type="submission" date="2021-03" db="EMBL/GenBank/DDBJ databases">
        <title>Fibrella sp. HMF5405 genome sequencing and assembly.</title>
        <authorList>
            <person name="Kang H."/>
            <person name="Kim H."/>
            <person name="Bae S."/>
            <person name="Joh K."/>
        </authorList>
    </citation>
    <scope>NUCLEOTIDE SEQUENCE [LARGE SCALE GENOMIC DNA]</scope>
    <source>
        <strain evidence="2 3">HMF5405</strain>
    </source>
</reference>
<evidence type="ECO:0000259" key="1">
    <source>
        <dbReference type="Pfam" id="PF17293"/>
    </source>
</evidence>
<feature type="domain" description="Arm DNA-binding" evidence="1">
    <location>
        <begin position="4"/>
        <end position="50"/>
    </location>
</feature>
<evidence type="ECO:0000313" key="3">
    <source>
        <dbReference type="Proteomes" id="UP000664628"/>
    </source>
</evidence>
<keyword evidence="3" id="KW-1185">Reference proteome</keyword>
<organism evidence="2 3">
    <name type="scientific">Fibrella forsythiae</name>
    <dbReference type="NCBI Taxonomy" id="2817061"/>
    <lineage>
        <taxon>Bacteria</taxon>
        <taxon>Pseudomonadati</taxon>
        <taxon>Bacteroidota</taxon>
        <taxon>Cytophagia</taxon>
        <taxon>Cytophagales</taxon>
        <taxon>Spirosomataceae</taxon>
        <taxon>Fibrella</taxon>
    </lineage>
</organism>
<proteinExistence type="predicted"/>
<dbReference type="EMBL" id="JAFMYW010000002">
    <property type="protein sequence ID" value="MBO0948198.1"/>
    <property type="molecule type" value="Genomic_DNA"/>
</dbReference>